<dbReference type="GO" id="GO:0005886">
    <property type="term" value="C:plasma membrane"/>
    <property type="evidence" value="ECO:0007669"/>
    <property type="project" value="UniProtKB-SubCell"/>
</dbReference>
<keyword evidence="3" id="KW-1003">Cell membrane</keyword>
<dbReference type="InterPro" id="IPR010290">
    <property type="entry name" value="TM_effector"/>
</dbReference>
<reference evidence="9 10" key="1">
    <citation type="journal article" date="2014" name="Nat. Commun.">
        <title>Physiological and genomic features of highly alkaliphilic hydrogen-utilizing Betaproteobacteria from a continental serpentinizing site.</title>
        <authorList>
            <person name="Suzuki S."/>
            <person name="Kuenen J.G."/>
            <person name="Schipper K."/>
            <person name="van der Velde S."/>
            <person name="Ishii S."/>
            <person name="Wu A."/>
            <person name="Sorokin D.Y."/>
            <person name="Tenney A."/>
            <person name="Meng X.Y."/>
            <person name="Morrill P.L."/>
            <person name="Kamagata Y."/>
            <person name="Muyzer G."/>
            <person name="Nealson K.H."/>
        </authorList>
    </citation>
    <scope>NUCLEOTIDE SEQUENCE [LARGE SCALE GENOMIC DNA]</scope>
    <source>
        <strain evidence="9 10">B1</strain>
    </source>
</reference>
<gene>
    <name evidence="9" type="ORF">SMCB_1954</name>
</gene>
<name>A0A060NQY0_9BURK</name>
<dbReference type="Pfam" id="PF05977">
    <property type="entry name" value="MFS_3"/>
    <property type="match status" value="1"/>
</dbReference>
<dbReference type="InterPro" id="IPR036259">
    <property type="entry name" value="MFS_trans_sf"/>
</dbReference>
<feature type="transmembrane region" description="Helical" evidence="7">
    <location>
        <begin position="236"/>
        <end position="258"/>
    </location>
</feature>
<feature type="transmembrane region" description="Helical" evidence="7">
    <location>
        <begin position="300"/>
        <end position="318"/>
    </location>
</feature>
<keyword evidence="6 7" id="KW-0472">Membrane</keyword>
<feature type="transmembrane region" description="Helical" evidence="7">
    <location>
        <begin position="270"/>
        <end position="288"/>
    </location>
</feature>
<dbReference type="HOGENOM" id="CLU_034180_11_1_4"/>
<keyword evidence="5 7" id="KW-1133">Transmembrane helix</keyword>
<dbReference type="EMBL" id="AP014569">
    <property type="protein sequence ID" value="BAO84182.1"/>
    <property type="molecule type" value="Genomic_DNA"/>
</dbReference>
<dbReference type="CDD" id="cd06173">
    <property type="entry name" value="MFS_MefA_like"/>
    <property type="match status" value="1"/>
</dbReference>
<dbReference type="Gene3D" id="1.20.1250.20">
    <property type="entry name" value="MFS general substrate transporter like domains"/>
    <property type="match status" value="1"/>
</dbReference>
<dbReference type="PROSITE" id="PS50850">
    <property type="entry name" value="MFS"/>
    <property type="match status" value="1"/>
</dbReference>
<feature type="transmembrane region" description="Helical" evidence="7">
    <location>
        <begin position="383"/>
        <end position="405"/>
    </location>
</feature>
<feature type="transmembrane region" description="Helical" evidence="7">
    <location>
        <begin position="57"/>
        <end position="79"/>
    </location>
</feature>
<accession>A0A060NQY0</accession>
<evidence type="ECO:0000256" key="2">
    <source>
        <dbReference type="ARBA" id="ARBA00022448"/>
    </source>
</evidence>
<feature type="transmembrane region" description="Helical" evidence="7">
    <location>
        <begin position="118"/>
        <end position="141"/>
    </location>
</feature>
<feature type="transmembrane region" description="Helical" evidence="7">
    <location>
        <begin position="324"/>
        <end position="346"/>
    </location>
</feature>
<dbReference type="KEGG" id="cbab:SMCB_1954"/>
<dbReference type="SUPFAM" id="SSF103473">
    <property type="entry name" value="MFS general substrate transporter"/>
    <property type="match status" value="1"/>
</dbReference>
<comment type="subcellular location">
    <subcellularLocation>
        <location evidence="1">Cell membrane</location>
        <topology evidence="1">Multi-pass membrane protein</topology>
    </subcellularLocation>
</comment>
<evidence type="ECO:0000256" key="6">
    <source>
        <dbReference type="ARBA" id="ARBA00023136"/>
    </source>
</evidence>
<dbReference type="Proteomes" id="UP000066014">
    <property type="component" value="Chromosome"/>
</dbReference>
<feature type="transmembrane region" description="Helical" evidence="7">
    <location>
        <begin position="27"/>
        <end position="51"/>
    </location>
</feature>
<dbReference type="PANTHER" id="PTHR23513">
    <property type="entry name" value="INTEGRAL MEMBRANE EFFLUX PROTEIN-RELATED"/>
    <property type="match status" value="1"/>
</dbReference>
<dbReference type="GO" id="GO:0022857">
    <property type="term" value="F:transmembrane transporter activity"/>
    <property type="evidence" value="ECO:0007669"/>
    <property type="project" value="InterPro"/>
</dbReference>
<dbReference type="STRING" id="1458426.SMCB_1954"/>
<evidence type="ECO:0000256" key="7">
    <source>
        <dbReference type="SAM" id="Phobius"/>
    </source>
</evidence>
<keyword evidence="4 7" id="KW-0812">Transmembrane</keyword>
<evidence type="ECO:0000259" key="8">
    <source>
        <dbReference type="PROSITE" id="PS50850"/>
    </source>
</evidence>
<organism evidence="9 10">
    <name type="scientific">Serpentinimonas maccroryi</name>
    <dbReference type="NCBI Taxonomy" id="1458426"/>
    <lineage>
        <taxon>Bacteria</taxon>
        <taxon>Pseudomonadati</taxon>
        <taxon>Pseudomonadota</taxon>
        <taxon>Betaproteobacteria</taxon>
        <taxon>Burkholderiales</taxon>
        <taxon>Comamonadaceae</taxon>
        <taxon>Serpentinimonas</taxon>
    </lineage>
</organism>
<evidence type="ECO:0000256" key="1">
    <source>
        <dbReference type="ARBA" id="ARBA00004651"/>
    </source>
</evidence>
<evidence type="ECO:0000313" key="10">
    <source>
        <dbReference type="Proteomes" id="UP000066014"/>
    </source>
</evidence>
<dbReference type="InterPro" id="IPR020846">
    <property type="entry name" value="MFS_dom"/>
</dbReference>
<feature type="transmembrane region" description="Helical" evidence="7">
    <location>
        <begin position="91"/>
        <end position="112"/>
    </location>
</feature>
<evidence type="ECO:0000256" key="4">
    <source>
        <dbReference type="ARBA" id="ARBA00022692"/>
    </source>
</evidence>
<proteinExistence type="predicted"/>
<keyword evidence="2" id="KW-0813">Transport</keyword>
<dbReference type="RefSeq" id="WP_231851196.1">
    <property type="nucleotide sequence ID" value="NZ_AP014569.1"/>
</dbReference>
<feature type="domain" description="Major facilitator superfamily (MFS) profile" evidence="8">
    <location>
        <begin position="25"/>
        <end position="412"/>
    </location>
</feature>
<sequence>MPDSSAPSARPPLGLAALAPLQQRPFALLWITWLTANISLWMNDVAAAWLMTTLTTSPAWVALVQTAATLPVLLLGLPSGVLADALERRRLLLLTQVWAALVALLLVLTVKLEALTPALLLALVFANGIGLALRWPVYAALMPHLVPRAQLPAALALNGVSMNVSRIVGPLLAGLIIAALGSEWVFALNALLAVGCAALIWRWRSPVCPKPAPREPFWSALRVGVRFVAESPRLRLAYLQVGLFFFHSAALIGLLPLLALRFEGASASTFTWLLAAMGSGAILSALYLPRLRRGHSRAFMVWAGMALQALAMLVVTWAPGLWAALLAMFVAGMAWIAVANTLNVAAQFAMPDWVRARAISVYQMALMGGAALGAAAWGKLAHWVGVPLSVSLAALSALCLATLTLRWSQRSRLLEDPGPEGADREAEPPLQ</sequence>
<protein>
    <submittedName>
        <fullName evidence="9">Permease of the major facilitator superfamily</fullName>
    </submittedName>
</protein>
<keyword evidence="10" id="KW-1185">Reference proteome</keyword>
<evidence type="ECO:0000256" key="3">
    <source>
        <dbReference type="ARBA" id="ARBA00022475"/>
    </source>
</evidence>
<evidence type="ECO:0000256" key="5">
    <source>
        <dbReference type="ARBA" id="ARBA00022989"/>
    </source>
</evidence>
<dbReference type="PANTHER" id="PTHR23513:SF11">
    <property type="entry name" value="STAPHYLOFERRIN A TRANSPORTER"/>
    <property type="match status" value="1"/>
</dbReference>
<evidence type="ECO:0000313" key="9">
    <source>
        <dbReference type="EMBL" id="BAO84182.1"/>
    </source>
</evidence>
<feature type="transmembrane region" description="Helical" evidence="7">
    <location>
        <begin position="358"/>
        <end position="377"/>
    </location>
</feature>
<dbReference type="AlphaFoldDB" id="A0A060NQY0"/>